<evidence type="ECO:0000313" key="2">
    <source>
        <dbReference type="EMBL" id="VDL86028.1"/>
    </source>
</evidence>
<evidence type="ECO:0000313" key="3">
    <source>
        <dbReference type="Proteomes" id="UP000271162"/>
    </source>
</evidence>
<feature type="signal peptide" evidence="1">
    <location>
        <begin position="1"/>
        <end position="20"/>
    </location>
</feature>
<organism evidence="4">
    <name type="scientific">Nippostrongylus brasiliensis</name>
    <name type="common">Rat hookworm</name>
    <dbReference type="NCBI Taxonomy" id="27835"/>
    <lineage>
        <taxon>Eukaryota</taxon>
        <taxon>Metazoa</taxon>
        <taxon>Ecdysozoa</taxon>
        <taxon>Nematoda</taxon>
        <taxon>Chromadorea</taxon>
        <taxon>Rhabditida</taxon>
        <taxon>Rhabditina</taxon>
        <taxon>Rhabditomorpha</taxon>
        <taxon>Strongyloidea</taxon>
        <taxon>Heligmosomidae</taxon>
        <taxon>Nippostrongylus</taxon>
    </lineage>
</organism>
<keyword evidence="3" id="KW-1185">Reference proteome</keyword>
<dbReference type="SUPFAM" id="SSF63712">
    <property type="entry name" value="Nicotinic receptor ligand binding domain-like"/>
    <property type="match status" value="1"/>
</dbReference>
<dbReference type="AlphaFoldDB" id="A0A0N4YWY5"/>
<dbReference type="Proteomes" id="UP000271162">
    <property type="component" value="Unassembled WGS sequence"/>
</dbReference>
<keyword evidence="1" id="KW-0732">Signal</keyword>
<dbReference type="OMA" id="MCLAEVK"/>
<name>A0A0N4YWY5_NIPBR</name>
<dbReference type="InterPro" id="IPR036734">
    <property type="entry name" value="Neur_chan_lig-bd_sf"/>
</dbReference>
<dbReference type="EMBL" id="UYSL01026821">
    <property type="protein sequence ID" value="VDL86028.1"/>
    <property type="molecule type" value="Genomic_DNA"/>
</dbReference>
<evidence type="ECO:0000256" key="1">
    <source>
        <dbReference type="SAM" id="SignalP"/>
    </source>
</evidence>
<protein>
    <submittedName>
        <fullName evidence="4">Neur_chan_LBD domain-containing protein</fullName>
    </submittedName>
</protein>
<dbReference type="WBParaSite" id="NBR_0002175701-mRNA-1">
    <property type="protein sequence ID" value="NBR_0002175701-mRNA-1"/>
    <property type="gene ID" value="NBR_0002175701"/>
</dbReference>
<reference evidence="4" key="1">
    <citation type="submission" date="2017-02" db="UniProtKB">
        <authorList>
            <consortium name="WormBaseParasite"/>
        </authorList>
    </citation>
    <scope>IDENTIFICATION</scope>
</reference>
<sequence length="309" mass="34822">MRRLVYVATILAINILRVSASANSTAPTSYPPKEVTLFVEYIHLLHVDEVPSAITVSFTLCSYWAERNRRNGRESLRVPELTFEKSIEEKRFSEKLDILSESRMRQCYSSVTKILCPHFNLREYPKDQHSCDLMFMARNNTAEVTLLPHLLTDEKHTMGNTAWSMNHLKTYVQWVTIENEDFEMVVISFMLTRNSFLLELLQRSAALLNSLLIFAAFPIGSLRATSKSASSSLLIGSACQILLWIVAAHSSPSPNVSLCRGLHGGYSGGLRCTLASFEFSRCTAYGAHPHPIDFPTPNELLSLDSERTK</sequence>
<evidence type="ECO:0000313" key="4">
    <source>
        <dbReference type="WBParaSite" id="NBR_0002175701-mRNA-1"/>
    </source>
</evidence>
<feature type="chain" id="PRO_5043126088" evidence="1">
    <location>
        <begin position="21"/>
        <end position="309"/>
    </location>
</feature>
<dbReference type="Gene3D" id="2.70.170.10">
    <property type="entry name" value="Neurotransmitter-gated ion-channel ligand-binding domain"/>
    <property type="match status" value="1"/>
</dbReference>
<accession>A0A0N4YWY5</accession>
<reference evidence="2 3" key="2">
    <citation type="submission" date="2018-11" db="EMBL/GenBank/DDBJ databases">
        <authorList>
            <consortium name="Pathogen Informatics"/>
        </authorList>
    </citation>
    <scope>NUCLEOTIDE SEQUENCE [LARGE SCALE GENOMIC DNA]</scope>
</reference>
<dbReference type="GO" id="GO:0016020">
    <property type="term" value="C:membrane"/>
    <property type="evidence" value="ECO:0007669"/>
    <property type="project" value="InterPro"/>
</dbReference>
<gene>
    <name evidence="2" type="ORF">NBR_LOCUS21758</name>
</gene>
<dbReference type="GO" id="GO:0005230">
    <property type="term" value="F:extracellular ligand-gated monoatomic ion channel activity"/>
    <property type="evidence" value="ECO:0007669"/>
    <property type="project" value="InterPro"/>
</dbReference>
<proteinExistence type="predicted"/>